<dbReference type="EMBL" id="SMUV01000067">
    <property type="protein sequence ID" value="TDK46266.1"/>
    <property type="molecule type" value="Genomic_DNA"/>
</dbReference>
<comment type="caution">
    <text evidence="8">The sequence shown here is derived from an EMBL/GenBank/DDBJ whole genome shotgun (WGS) entry which is preliminary data.</text>
</comment>
<comment type="subcellular location">
    <subcellularLocation>
        <location evidence="2">Secreted</location>
    </subcellularLocation>
</comment>
<evidence type="ECO:0000256" key="6">
    <source>
        <dbReference type="ARBA" id="ARBA00032976"/>
    </source>
</evidence>
<evidence type="ECO:0000256" key="5">
    <source>
        <dbReference type="ARBA" id="ARBA00022729"/>
    </source>
</evidence>
<dbReference type="AlphaFoldDB" id="A0A4R5V484"/>
<dbReference type="SUPFAM" id="SSF88713">
    <property type="entry name" value="Glycoside hydrolase/deacetylase"/>
    <property type="match status" value="1"/>
</dbReference>
<comment type="function">
    <text evidence="1">Is involved in generating a small heat-stable compound (Nod), an acylated oligomer of N-acetylglucosamine, that stimulates mitosis in various plant protoplasts.</text>
</comment>
<protein>
    <recommendedName>
        <fullName evidence="4">Chitooligosaccharide deacetylase</fullName>
    </recommendedName>
    <alternativeName>
        <fullName evidence="6">Nodulation protein B</fullName>
    </alternativeName>
</protein>
<dbReference type="Pfam" id="PF01522">
    <property type="entry name" value="Polysacc_deac_1"/>
    <property type="match status" value="1"/>
</dbReference>
<reference evidence="8 9" key="1">
    <citation type="submission" date="2019-03" db="EMBL/GenBank/DDBJ databases">
        <title>Ruegeria lutea sp. nov., a novel strain, isolated from marine sediment, the Masan Bay, South Korea.</title>
        <authorList>
            <person name="Kim J."/>
            <person name="Kim D.-Y."/>
            <person name="Lee S.-S."/>
        </authorList>
    </citation>
    <scope>NUCLEOTIDE SEQUENCE [LARGE SCALE GENOMIC DNA]</scope>
    <source>
        <strain evidence="8 9">318-1</strain>
    </source>
</reference>
<organism evidence="8 9">
    <name type="scientific">Antarcticimicrobium luteum</name>
    <dbReference type="NCBI Taxonomy" id="2547397"/>
    <lineage>
        <taxon>Bacteria</taxon>
        <taxon>Pseudomonadati</taxon>
        <taxon>Pseudomonadota</taxon>
        <taxon>Alphaproteobacteria</taxon>
        <taxon>Rhodobacterales</taxon>
        <taxon>Paracoccaceae</taxon>
        <taxon>Antarcticimicrobium</taxon>
    </lineage>
</organism>
<dbReference type="CDD" id="cd10918">
    <property type="entry name" value="CE4_NodB_like_5s_6s"/>
    <property type="match status" value="1"/>
</dbReference>
<dbReference type="RefSeq" id="WP_133360165.1">
    <property type="nucleotide sequence ID" value="NZ_SMUV01000067.1"/>
</dbReference>
<dbReference type="PROSITE" id="PS51677">
    <property type="entry name" value="NODB"/>
    <property type="match status" value="1"/>
</dbReference>
<dbReference type="GO" id="GO:0016810">
    <property type="term" value="F:hydrolase activity, acting on carbon-nitrogen (but not peptide) bonds"/>
    <property type="evidence" value="ECO:0007669"/>
    <property type="project" value="InterPro"/>
</dbReference>
<dbReference type="OrthoDB" id="9763050at2"/>
<dbReference type="GO" id="GO:0005975">
    <property type="term" value="P:carbohydrate metabolic process"/>
    <property type="evidence" value="ECO:0007669"/>
    <property type="project" value="InterPro"/>
</dbReference>
<comment type="similarity">
    <text evidence="3">Belongs to the polysaccharide deacetylase family.</text>
</comment>
<gene>
    <name evidence="8" type="ORF">E1832_12840</name>
</gene>
<evidence type="ECO:0000313" key="9">
    <source>
        <dbReference type="Proteomes" id="UP000295301"/>
    </source>
</evidence>
<sequence length="233" mass="25957">MERSPDQKRSVLIFHGIGEPQRELEPGEAVFWLSRARFCEILDRITGMGTTAPEITFDDGNASDAEIALPELEKRGLRATFFLLSARIGTPGSLSEADVRRLAQAGHTIGLHGATHRDWRRLDAAGRQAEYRDARQRLAELAGAPVTLAAAPFGAYDRRVTEAVDAEGFEALYTSDRGQCRNTRFLRPRNCIEGEMDNAQLEEALRGLVPYGRRTRRLLGLMRKRLLPARAAT</sequence>
<feature type="domain" description="NodB homology" evidence="7">
    <location>
        <begin position="51"/>
        <end position="233"/>
    </location>
</feature>
<dbReference type="PANTHER" id="PTHR34216:SF3">
    <property type="entry name" value="POLY-BETA-1,6-N-ACETYL-D-GLUCOSAMINE N-DEACETYLASE"/>
    <property type="match status" value="1"/>
</dbReference>
<dbReference type="Gene3D" id="3.20.20.370">
    <property type="entry name" value="Glycoside hydrolase/deacetylase"/>
    <property type="match status" value="1"/>
</dbReference>
<evidence type="ECO:0000313" key="8">
    <source>
        <dbReference type="EMBL" id="TDK46266.1"/>
    </source>
</evidence>
<name>A0A4R5V484_9RHOB</name>
<accession>A0A4R5V484</accession>
<evidence type="ECO:0000259" key="7">
    <source>
        <dbReference type="PROSITE" id="PS51677"/>
    </source>
</evidence>
<dbReference type="GO" id="GO:0005576">
    <property type="term" value="C:extracellular region"/>
    <property type="evidence" value="ECO:0007669"/>
    <property type="project" value="UniProtKB-SubCell"/>
</dbReference>
<evidence type="ECO:0000256" key="2">
    <source>
        <dbReference type="ARBA" id="ARBA00004613"/>
    </source>
</evidence>
<dbReference type="InterPro" id="IPR011330">
    <property type="entry name" value="Glyco_hydro/deAcase_b/a-brl"/>
</dbReference>
<evidence type="ECO:0000256" key="3">
    <source>
        <dbReference type="ARBA" id="ARBA00010973"/>
    </source>
</evidence>
<keyword evidence="5" id="KW-0732">Signal</keyword>
<dbReference type="Proteomes" id="UP000295301">
    <property type="component" value="Unassembled WGS sequence"/>
</dbReference>
<evidence type="ECO:0000256" key="1">
    <source>
        <dbReference type="ARBA" id="ARBA00003236"/>
    </source>
</evidence>
<evidence type="ECO:0000256" key="4">
    <source>
        <dbReference type="ARBA" id="ARBA00020071"/>
    </source>
</evidence>
<keyword evidence="9" id="KW-1185">Reference proteome</keyword>
<proteinExistence type="inferred from homology"/>
<dbReference type="InterPro" id="IPR002509">
    <property type="entry name" value="NODB_dom"/>
</dbReference>
<dbReference type="PANTHER" id="PTHR34216">
    <property type="match status" value="1"/>
</dbReference>
<dbReference type="InterPro" id="IPR051398">
    <property type="entry name" value="Polysacch_Deacetylase"/>
</dbReference>